<dbReference type="PANTHER" id="PTHR31286">
    <property type="entry name" value="GLYCINE-RICH CELL WALL STRUCTURAL PROTEIN 1.8-LIKE"/>
    <property type="match status" value="1"/>
</dbReference>
<dbReference type="PANTHER" id="PTHR31286:SF168">
    <property type="entry name" value="DUF4283 DOMAIN-CONTAINING PROTEIN"/>
    <property type="match status" value="1"/>
</dbReference>
<keyword evidence="3" id="KW-1185">Reference proteome</keyword>
<evidence type="ECO:0000313" key="3">
    <source>
        <dbReference type="Proteomes" id="UP001164929"/>
    </source>
</evidence>
<dbReference type="EMBL" id="JAQIZT010000018">
    <property type="protein sequence ID" value="KAJ6958771.1"/>
    <property type="molecule type" value="Genomic_DNA"/>
</dbReference>
<organism evidence="1 3">
    <name type="scientific">Populus alba x Populus x berolinensis</name>
    <dbReference type="NCBI Taxonomy" id="444605"/>
    <lineage>
        <taxon>Eukaryota</taxon>
        <taxon>Viridiplantae</taxon>
        <taxon>Streptophyta</taxon>
        <taxon>Embryophyta</taxon>
        <taxon>Tracheophyta</taxon>
        <taxon>Spermatophyta</taxon>
        <taxon>Magnoliopsida</taxon>
        <taxon>eudicotyledons</taxon>
        <taxon>Gunneridae</taxon>
        <taxon>Pentapetalae</taxon>
        <taxon>rosids</taxon>
        <taxon>fabids</taxon>
        <taxon>Malpighiales</taxon>
        <taxon>Salicaceae</taxon>
        <taxon>Saliceae</taxon>
        <taxon>Populus</taxon>
    </lineage>
</organism>
<proteinExistence type="predicted"/>
<evidence type="ECO:0000313" key="2">
    <source>
        <dbReference type="EMBL" id="KAJ6958771.1"/>
    </source>
</evidence>
<dbReference type="Proteomes" id="UP001164929">
    <property type="component" value="Chromosome 18"/>
</dbReference>
<sequence>MHDSGQLIFAFHFELEMLDIISNGPYFIFGRPLILKVMPGFFYFQPSDMARIPTWVRFPNLLLCYWTLICLFKITSMVGKPIHYNVPTTNMTRLLYARILIEVDFLQDLPVAVNKQSYIAPSGPDFGSPSEETVVVEKQQPYKTTPPMDPPVDPMFTEVVIVGDIRSQSLDRKRSKTIAVPYLFSSVVHGNLVGLPFRLVAGLAGLFRFSTSNLLCCSLQSCGLYGSAIWLCVVAGVSTSM</sequence>
<comment type="caution">
    <text evidence="1">The sequence shown here is derived from an EMBL/GenBank/DDBJ whole genome shotgun (WGS) entry which is preliminary data.</text>
</comment>
<accession>A0AAD6LDU9</accession>
<gene>
    <name evidence="1" type="ORF">NC653_040406</name>
    <name evidence="2" type="ORF">NC653_040411</name>
</gene>
<dbReference type="InterPro" id="IPR040256">
    <property type="entry name" value="At4g02000-like"/>
</dbReference>
<dbReference type="EMBL" id="JAQIZT010000018">
    <property type="protein sequence ID" value="KAJ6958759.1"/>
    <property type="molecule type" value="Genomic_DNA"/>
</dbReference>
<dbReference type="AlphaFoldDB" id="A0AAD6LDU9"/>
<evidence type="ECO:0008006" key="4">
    <source>
        <dbReference type="Google" id="ProtNLM"/>
    </source>
</evidence>
<reference evidence="1 3" key="1">
    <citation type="journal article" date="2023" name="Mol. Ecol. Resour.">
        <title>Chromosome-level genome assembly of a triploid poplar Populus alba 'Berolinensis'.</title>
        <authorList>
            <person name="Chen S."/>
            <person name="Yu Y."/>
            <person name="Wang X."/>
            <person name="Wang S."/>
            <person name="Zhang T."/>
            <person name="Zhou Y."/>
            <person name="He R."/>
            <person name="Meng N."/>
            <person name="Wang Y."/>
            <person name="Liu W."/>
            <person name="Liu Z."/>
            <person name="Liu J."/>
            <person name="Guo Q."/>
            <person name="Huang H."/>
            <person name="Sederoff R.R."/>
            <person name="Wang G."/>
            <person name="Qu G."/>
            <person name="Chen S."/>
        </authorList>
    </citation>
    <scope>NUCLEOTIDE SEQUENCE [LARGE SCALE GENOMIC DNA]</scope>
    <source>
        <strain evidence="1">SC-2020</strain>
    </source>
</reference>
<protein>
    <recommendedName>
        <fullName evidence="4">DUF4283 domain-containing protein</fullName>
    </recommendedName>
</protein>
<name>A0AAD6LDU9_9ROSI</name>
<evidence type="ECO:0000313" key="1">
    <source>
        <dbReference type="EMBL" id="KAJ6958759.1"/>
    </source>
</evidence>